<keyword evidence="5" id="KW-0819">tRNA processing</keyword>
<dbReference type="InterPro" id="IPR016914">
    <property type="entry name" value="TrmL"/>
</dbReference>
<dbReference type="Pfam" id="PF00588">
    <property type="entry name" value="SpoU_methylase"/>
    <property type="match status" value="1"/>
</dbReference>
<dbReference type="GO" id="GO:0002130">
    <property type="term" value="P:wobble position ribose methylation"/>
    <property type="evidence" value="ECO:0007669"/>
    <property type="project" value="TreeGrafter"/>
</dbReference>
<dbReference type="FunCoup" id="A0A2R6QQ07">
    <property type="interactions" value="36"/>
</dbReference>
<evidence type="ECO:0000256" key="2">
    <source>
        <dbReference type="ARBA" id="ARBA00022603"/>
    </source>
</evidence>
<dbReference type="EMBL" id="NKQK01000014">
    <property type="protein sequence ID" value="PSS11993.1"/>
    <property type="molecule type" value="Genomic_DNA"/>
</dbReference>
<keyword evidence="4" id="KW-0949">S-adenosyl-L-methionine</keyword>
<evidence type="ECO:0000256" key="3">
    <source>
        <dbReference type="ARBA" id="ARBA00022679"/>
    </source>
</evidence>
<dbReference type="PANTHER" id="PTHR42971:SF1">
    <property type="entry name" value="TRNA (CYTIDINE(34)-2'-O)-METHYLTRANSFERASE"/>
    <property type="match status" value="1"/>
</dbReference>
<reference evidence="8" key="2">
    <citation type="journal article" date="2018" name="BMC Genomics">
        <title>A manually annotated Actinidia chinensis var. chinensis (kiwifruit) genome highlights the challenges associated with draft genomes and gene prediction in plants.</title>
        <authorList>
            <person name="Pilkington S.M."/>
            <person name="Crowhurst R."/>
            <person name="Hilario E."/>
            <person name="Nardozza S."/>
            <person name="Fraser L."/>
            <person name="Peng Y."/>
            <person name="Gunaseelan K."/>
            <person name="Simpson R."/>
            <person name="Tahir J."/>
            <person name="Deroles S.C."/>
            <person name="Templeton K."/>
            <person name="Luo Z."/>
            <person name="Davy M."/>
            <person name="Cheng C."/>
            <person name="McNeilage M."/>
            <person name="Scaglione D."/>
            <person name="Liu Y."/>
            <person name="Zhang Q."/>
            <person name="Datson P."/>
            <person name="De Silva N."/>
            <person name="Gardiner S.E."/>
            <person name="Bassett H."/>
            <person name="Chagne D."/>
            <person name="McCallum J."/>
            <person name="Dzierzon H."/>
            <person name="Deng C."/>
            <person name="Wang Y.Y."/>
            <person name="Barron L."/>
            <person name="Manako K."/>
            <person name="Bowen J."/>
            <person name="Foster T.M."/>
            <person name="Erridge Z.A."/>
            <person name="Tiffin H."/>
            <person name="Waite C.N."/>
            <person name="Davies K.M."/>
            <person name="Grierson E.P."/>
            <person name="Laing W.A."/>
            <person name="Kirk R."/>
            <person name="Chen X."/>
            <person name="Wood M."/>
            <person name="Montefiori M."/>
            <person name="Brummell D.A."/>
            <person name="Schwinn K.E."/>
            <person name="Catanach A."/>
            <person name="Fullerton C."/>
            <person name="Li D."/>
            <person name="Meiyalaghan S."/>
            <person name="Nieuwenhuizen N."/>
            <person name="Read N."/>
            <person name="Prakash R."/>
            <person name="Hunter D."/>
            <person name="Zhang H."/>
            <person name="McKenzie M."/>
            <person name="Knabel M."/>
            <person name="Harris A."/>
            <person name="Allan A.C."/>
            <person name="Gleave A."/>
            <person name="Chen A."/>
            <person name="Janssen B.J."/>
            <person name="Plunkett B."/>
            <person name="Ampomah-Dwamena C."/>
            <person name="Voogd C."/>
            <person name="Leif D."/>
            <person name="Lafferty D."/>
            <person name="Souleyre E.J.F."/>
            <person name="Varkonyi-Gasic E."/>
            <person name="Gambi F."/>
            <person name="Hanley J."/>
            <person name="Yao J.L."/>
            <person name="Cheung J."/>
            <person name="David K.M."/>
            <person name="Warren B."/>
            <person name="Marsh K."/>
            <person name="Snowden K.C."/>
            <person name="Lin-Wang K."/>
            <person name="Brian L."/>
            <person name="Martinez-Sanchez M."/>
            <person name="Wang M."/>
            <person name="Ileperuma N."/>
            <person name="Macnee N."/>
            <person name="Campin R."/>
            <person name="McAtee P."/>
            <person name="Drummond R.S.M."/>
            <person name="Espley R.V."/>
            <person name="Ireland H.S."/>
            <person name="Wu R."/>
            <person name="Atkinson R.G."/>
            <person name="Karunairetnam S."/>
            <person name="Bulley S."/>
            <person name="Chunkath S."/>
            <person name="Hanley Z."/>
            <person name="Storey R."/>
            <person name="Thrimawithana A.H."/>
            <person name="Thomson S."/>
            <person name="David C."/>
            <person name="Testolin R."/>
            <person name="Huang H."/>
            <person name="Hellens R.P."/>
            <person name="Schaffer R.J."/>
        </authorList>
    </citation>
    <scope>NUCLEOTIDE SEQUENCE [LARGE SCALE GENOMIC DNA]</scope>
    <source>
        <strain evidence="8">cv. Red5</strain>
    </source>
</reference>
<dbReference type="PANTHER" id="PTHR42971">
    <property type="entry name" value="TRNA (CYTIDINE(34)-2'-O)-METHYLTRANSFERASE"/>
    <property type="match status" value="1"/>
</dbReference>
<evidence type="ECO:0000256" key="4">
    <source>
        <dbReference type="ARBA" id="ARBA00022691"/>
    </source>
</evidence>
<dbReference type="Gene3D" id="3.40.1280.10">
    <property type="match status" value="2"/>
</dbReference>
<dbReference type="STRING" id="1590841.A0A2R6QQ07"/>
<evidence type="ECO:0000256" key="1">
    <source>
        <dbReference type="ARBA" id="ARBA00022490"/>
    </source>
</evidence>
<dbReference type="InterPro" id="IPR001537">
    <property type="entry name" value="SpoU_MeTrfase"/>
</dbReference>
<proteinExistence type="predicted"/>
<name>A0A2R6QQ07_ACTCC</name>
<dbReference type="AlphaFoldDB" id="A0A2R6QQ07"/>
<feature type="domain" description="tRNA/rRNA methyltransferase SpoU type" evidence="6">
    <location>
        <begin position="200"/>
        <end position="259"/>
    </location>
</feature>
<dbReference type="GO" id="GO:0008173">
    <property type="term" value="F:RNA methyltransferase activity"/>
    <property type="evidence" value="ECO:0007669"/>
    <property type="project" value="InterPro"/>
</dbReference>
<dbReference type="InParanoid" id="A0A2R6QQ07"/>
<gene>
    <name evidence="7" type="ORF">CEY00_Acc16204</name>
</gene>
<evidence type="ECO:0000259" key="6">
    <source>
        <dbReference type="Pfam" id="PF00588"/>
    </source>
</evidence>
<comment type="caution">
    <text evidence="7">The sequence shown here is derived from an EMBL/GenBank/DDBJ whole genome shotgun (WGS) entry which is preliminary data.</text>
</comment>
<keyword evidence="1" id="KW-0963">Cytoplasm</keyword>
<keyword evidence="2 7" id="KW-0489">Methyltransferase</keyword>
<evidence type="ECO:0000313" key="7">
    <source>
        <dbReference type="EMBL" id="PSS11993.1"/>
    </source>
</evidence>
<evidence type="ECO:0000256" key="5">
    <source>
        <dbReference type="ARBA" id="ARBA00022694"/>
    </source>
</evidence>
<dbReference type="GO" id="GO:0003723">
    <property type="term" value="F:RNA binding"/>
    <property type="evidence" value="ECO:0007669"/>
    <property type="project" value="InterPro"/>
</dbReference>
<evidence type="ECO:0000313" key="8">
    <source>
        <dbReference type="Proteomes" id="UP000241394"/>
    </source>
</evidence>
<keyword evidence="3 7" id="KW-0808">Transferase</keyword>
<reference evidence="7 8" key="1">
    <citation type="submission" date="2017-07" db="EMBL/GenBank/DDBJ databases">
        <title>An improved, manually edited Actinidia chinensis var. chinensis (kiwifruit) genome highlights the challenges associated with draft genomes and gene prediction in plants.</title>
        <authorList>
            <person name="Pilkington S."/>
            <person name="Crowhurst R."/>
            <person name="Hilario E."/>
            <person name="Nardozza S."/>
            <person name="Fraser L."/>
            <person name="Peng Y."/>
            <person name="Gunaseelan K."/>
            <person name="Simpson R."/>
            <person name="Tahir J."/>
            <person name="Deroles S."/>
            <person name="Templeton K."/>
            <person name="Luo Z."/>
            <person name="Davy M."/>
            <person name="Cheng C."/>
            <person name="Mcneilage M."/>
            <person name="Scaglione D."/>
            <person name="Liu Y."/>
            <person name="Zhang Q."/>
            <person name="Datson P."/>
            <person name="De Silva N."/>
            <person name="Gardiner S."/>
            <person name="Bassett H."/>
            <person name="Chagne D."/>
            <person name="Mccallum J."/>
            <person name="Dzierzon H."/>
            <person name="Deng C."/>
            <person name="Wang Y.-Y."/>
            <person name="Barron N."/>
            <person name="Manako K."/>
            <person name="Bowen J."/>
            <person name="Foster T."/>
            <person name="Erridge Z."/>
            <person name="Tiffin H."/>
            <person name="Waite C."/>
            <person name="Davies K."/>
            <person name="Grierson E."/>
            <person name="Laing W."/>
            <person name="Kirk R."/>
            <person name="Chen X."/>
            <person name="Wood M."/>
            <person name="Montefiori M."/>
            <person name="Brummell D."/>
            <person name="Schwinn K."/>
            <person name="Catanach A."/>
            <person name="Fullerton C."/>
            <person name="Li D."/>
            <person name="Meiyalaghan S."/>
            <person name="Nieuwenhuizen N."/>
            <person name="Read N."/>
            <person name="Prakash R."/>
            <person name="Hunter D."/>
            <person name="Zhang H."/>
            <person name="Mckenzie M."/>
            <person name="Knabel M."/>
            <person name="Harris A."/>
            <person name="Allan A."/>
            <person name="Chen A."/>
            <person name="Janssen B."/>
            <person name="Plunkett B."/>
            <person name="Dwamena C."/>
            <person name="Voogd C."/>
            <person name="Leif D."/>
            <person name="Lafferty D."/>
            <person name="Souleyre E."/>
            <person name="Varkonyi-Gasic E."/>
            <person name="Gambi F."/>
            <person name="Hanley J."/>
            <person name="Yao J.-L."/>
            <person name="Cheung J."/>
            <person name="David K."/>
            <person name="Warren B."/>
            <person name="Marsh K."/>
            <person name="Snowden K."/>
            <person name="Lin-Wang K."/>
            <person name="Brian L."/>
            <person name="Martinez-Sanchez M."/>
            <person name="Wang M."/>
            <person name="Ileperuma N."/>
            <person name="Macnee N."/>
            <person name="Campin R."/>
            <person name="Mcatee P."/>
            <person name="Drummond R."/>
            <person name="Espley R."/>
            <person name="Ireland H."/>
            <person name="Wu R."/>
            <person name="Atkinson R."/>
            <person name="Karunairetnam S."/>
            <person name="Bulley S."/>
            <person name="Chunkath S."/>
            <person name="Hanley Z."/>
            <person name="Storey R."/>
            <person name="Thrimawithana A."/>
            <person name="Thomson S."/>
            <person name="David C."/>
            <person name="Testolin R."/>
        </authorList>
    </citation>
    <scope>NUCLEOTIDE SEQUENCE [LARGE SCALE GENOMIC DNA]</scope>
    <source>
        <strain evidence="8">cv. Red5</strain>
        <tissue evidence="7">Young leaf</tissue>
    </source>
</reference>
<accession>A0A2R6QQ07</accession>
<organism evidence="7 8">
    <name type="scientific">Actinidia chinensis var. chinensis</name>
    <name type="common">Chinese soft-hair kiwi</name>
    <dbReference type="NCBI Taxonomy" id="1590841"/>
    <lineage>
        <taxon>Eukaryota</taxon>
        <taxon>Viridiplantae</taxon>
        <taxon>Streptophyta</taxon>
        <taxon>Embryophyta</taxon>
        <taxon>Tracheophyta</taxon>
        <taxon>Spermatophyta</taxon>
        <taxon>Magnoliopsida</taxon>
        <taxon>eudicotyledons</taxon>
        <taxon>Gunneridae</taxon>
        <taxon>Pentapetalae</taxon>
        <taxon>asterids</taxon>
        <taxon>Ericales</taxon>
        <taxon>Actinidiaceae</taxon>
        <taxon>Actinidia</taxon>
    </lineage>
</organism>
<dbReference type="InterPro" id="IPR029026">
    <property type="entry name" value="tRNA_m1G_MTases_N"/>
</dbReference>
<dbReference type="Gramene" id="PSS11993">
    <property type="protein sequence ID" value="PSS11993"/>
    <property type="gene ID" value="CEY00_Acc16204"/>
</dbReference>
<keyword evidence="8" id="KW-1185">Reference proteome</keyword>
<sequence>MESSTGLRTLTTLTTPLHFRSRAFLFRPLHFAQLNSRFHFSLSSPSRSSPLCSISGGGNGSSWSDGVGEAVRDASKNKILQVVLVSPQAWAGLGVRTLTTLTTPLHFRSRAFLFRPLHFAQLNSRFHFSLSSPSRSSPLCSISGGGNGSSWSDGVGEAVRDASKNKILQVVLVSPQIPGNTGTIARTCAASAVGLHLVADFSYRRGDWLVFGSETHGLPPEALLDFKSEALGAGTIRIPMVETYVRCLNLSVSVGIAVYEASRQLNYEQIQCPETCEDGEKSLFVEDIFA</sequence>
<dbReference type="SUPFAM" id="SSF75217">
    <property type="entry name" value="alpha/beta knot"/>
    <property type="match status" value="1"/>
</dbReference>
<dbReference type="InterPro" id="IPR029028">
    <property type="entry name" value="Alpha/beta_knot_MTases"/>
</dbReference>
<dbReference type="Proteomes" id="UP000241394">
    <property type="component" value="Chromosome LG14"/>
</dbReference>
<protein>
    <submittedName>
        <fullName evidence="7">tRNA (Cytidine(34)-2'-O)-methyltransferase</fullName>
    </submittedName>
</protein>
<dbReference type="OrthoDB" id="5580682at2759"/>